<sequence>MPYYYVNQQKQANGDNEVHKDTCSYLPNLLNREFLGFYSNCRDAVAKAKERYPRANGCYHCSFPCHTT</sequence>
<dbReference type="EMBL" id="CP040812">
    <property type="protein sequence ID" value="QCY69033.1"/>
    <property type="molecule type" value="Genomic_DNA"/>
</dbReference>
<proteinExistence type="predicted"/>
<evidence type="ECO:0000313" key="1">
    <source>
        <dbReference type="EMBL" id="QCY69033.1"/>
    </source>
</evidence>
<dbReference type="Proteomes" id="UP000309016">
    <property type="component" value="Chromosome"/>
</dbReference>
<dbReference type="AlphaFoldDB" id="A0A5B7X323"/>
<reference evidence="1 2" key="1">
    <citation type="submission" date="2019-06" db="EMBL/GenBank/DDBJ databases">
        <title>Complete genome sequence of Antarcticibacterium flavum KCTC 52984T from an Antarctic marine sediment.</title>
        <authorList>
            <person name="Lee Y.M."/>
            <person name="Shin S.C."/>
        </authorList>
    </citation>
    <scope>NUCLEOTIDE SEQUENCE [LARGE SCALE GENOMIC DNA]</scope>
    <source>
        <strain evidence="1 2">KCTC 52984</strain>
    </source>
</reference>
<name>A0A5B7X323_9FLAO</name>
<accession>A0A5B7X323</accession>
<protein>
    <submittedName>
        <fullName evidence="1">Uncharacterized protein</fullName>
    </submittedName>
</protein>
<organism evidence="1 2">
    <name type="scientific">Antarcticibacterium flavum</name>
    <dbReference type="NCBI Taxonomy" id="2058175"/>
    <lineage>
        <taxon>Bacteria</taxon>
        <taxon>Pseudomonadati</taxon>
        <taxon>Bacteroidota</taxon>
        <taxon>Flavobacteriia</taxon>
        <taxon>Flavobacteriales</taxon>
        <taxon>Flavobacteriaceae</taxon>
        <taxon>Antarcticibacterium</taxon>
    </lineage>
</organism>
<keyword evidence="2" id="KW-1185">Reference proteome</keyword>
<gene>
    <name evidence="1" type="ORF">FHG64_06225</name>
</gene>
<evidence type="ECO:0000313" key="2">
    <source>
        <dbReference type="Proteomes" id="UP000309016"/>
    </source>
</evidence>
<dbReference type="OrthoDB" id="47198at2"/>
<dbReference type="KEGG" id="afla:FHG64_06225"/>